<accession>A0A5C5ZH61</accession>
<gene>
    <name evidence="2" type="ORF">Pla100_60310</name>
</gene>
<keyword evidence="1" id="KW-0472">Membrane</keyword>
<dbReference type="RefSeq" id="WP_146582627.1">
    <property type="nucleotide sequence ID" value="NZ_SJPM01000032.1"/>
</dbReference>
<feature type="transmembrane region" description="Helical" evidence="1">
    <location>
        <begin position="61"/>
        <end position="83"/>
    </location>
</feature>
<evidence type="ECO:0000313" key="2">
    <source>
        <dbReference type="EMBL" id="TWT86460.1"/>
    </source>
</evidence>
<proteinExistence type="predicted"/>
<dbReference type="EMBL" id="SJPM01000032">
    <property type="protein sequence ID" value="TWT86460.1"/>
    <property type="molecule type" value="Genomic_DNA"/>
</dbReference>
<keyword evidence="1" id="KW-1133">Transmembrane helix</keyword>
<dbReference type="Proteomes" id="UP000316213">
    <property type="component" value="Unassembled WGS sequence"/>
</dbReference>
<comment type="caution">
    <text evidence="2">The sequence shown here is derived from an EMBL/GenBank/DDBJ whole genome shotgun (WGS) entry which is preliminary data.</text>
</comment>
<feature type="transmembrane region" description="Helical" evidence="1">
    <location>
        <begin position="103"/>
        <end position="125"/>
    </location>
</feature>
<evidence type="ECO:0000256" key="1">
    <source>
        <dbReference type="SAM" id="Phobius"/>
    </source>
</evidence>
<keyword evidence="1" id="KW-0812">Transmembrane</keyword>
<dbReference type="OrthoDB" id="250722at2"/>
<protein>
    <submittedName>
        <fullName evidence="2">Uncharacterized protein</fullName>
    </submittedName>
</protein>
<keyword evidence="3" id="KW-1185">Reference proteome</keyword>
<evidence type="ECO:0000313" key="3">
    <source>
        <dbReference type="Proteomes" id="UP000316213"/>
    </source>
</evidence>
<reference evidence="2 3" key="1">
    <citation type="submission" date="2019-02" db="EMBL/GenBank/DDBJ databases">
        <title>Deep-cultivation of Planctomycetes and their phenomic and genomic characterization uncovers novel biology.</title>
        <authorList>
            <person name="Wiegand S."/>
            <person name="Jogler M."/>
            <person name="Boedeker C."/>
            <person name="Pinto D."/>
            <person name="Vollmers J."/>
            <person name="Rivas-Marin E."/>
            <person name="Kohn T."/>
            <person name="Peeters S.H."/>
            <person name="Heuer A."/>
            <person name="Rast P."/>
            <person name="Oberbeckmann S."/>
            <person name="Bunk B."/>
            <person name="Jeske O."/>
            <person name="Meyerdierks A."/>
            <person name="Storesund J.E."/>
            <person name="Kallscheuer N."/>
            <person name="Luecker S."/>
            <person name="Lage O.M."/>
            <person name="Pohl T."/>
            <person name="Merkel B.J."/>
            <person name="Hornburger P."/>
            <person name="Mueller R.-W."/>
            <person name="Bruemmer F."/>
            <person name="Labrenz M."/>
            <person name="Spormann A.M."/>
            <person name="Op Den Camp H."/>
            <person name="Overmann J."/>
            <person name="Amann R."/>
            <person name="Jetten M.S.M."/>
            <person name="Mascher T."/>
            <person name="Medema M.H."/>
            <person name="Devos D.P."/>
            <person name="Kaster A.-K."/>
            <person name="Ovreas L."/>
            <person name="Rohde M."/>
            <person name="Galperin M.Y."/>
            <person name="Jogler C."/>
        </authorList>
    </citation>
    <scope>NUCLEOTIDE SEQUENCE [LARGE SCALE GENOMIC DNA]</scope>
    <source>
        <strain evidence="2 3">Pla100</strain>
    </source>
</reference>
<organism evidence="2 3">
    <name type="scientific">Neorhodopirellula pilleata</name>
    <dbReference type="NCBI Taxonomy" id="2714738"/>
    <lineage>
        <taxon>Bacteria</taxon>
        <taxon>Pseudomonadati</taxon>
        <taxon>Planctomycetota</taxon>
        <taxon>Planctomycetia</taxon>
        <taxon>Pirellulales</taxon>
        <taxon>Pirellulaceae</taxon>
        <taxon>Neorhodopirellula</taxon>
    </lineage>
</organism>
<name>A0A5C5ZH61_9BACT</name>
<dbReference type="AlphaFoldDB" id="A0A5C5ZH61"/>
<sequence>MENLPSGLRLRDDCIVETIAKLQRRISERFPDSGLCQLCGDLLLIARQASERSRAIDRPILWIRVSGYAMAVALISLLFWVFVTWVRPSTDELAENSISISDFLSTIEAVTNEIVLLGAGLYFLISLETRIKRKRALSAVHELRAICHIIDMHQLTKDPERVLKIWQNTANSPRHNMTALQLNRYLDYCTEMLSLTGKIAALYVRGFDDAASVAAVSDVEQLSTGLSRKIWQKIMILNQSISDTSASLAPVESIPDPS</sequence>